<evidence type="ECO:0000313" key="3">
    <source>
        <dbReference type="EMBL" id="VEL41852.1"/>
    </source>
</evidence>
<feature type="signal peptide" evidence="1">
    <location>
        <begin position="1"/>
        <end position="23"/>
    </location>
</feature>
<dbReference type="EMBL" id="CAAALY010271339">
    <property type="protein sequence ID" value="VEL41852.1"/>
    <property type="molecule type" value="Genomic_DNA"/>
</dbReference>
<accession>A0A3S5BVD4</accession>
<evidence type="ECO:0000259" key="2">
    <source>
        <dbReference type="PROSITE" id="PS50086"/>
    </source>
</evidence>
<dbReference type="OrthoDB" id="6128563at2759"/>
<comment type="caution">
    <text evidence="3">The sequence shown here is derived from an EMBL/GenBank/DDBJ whole genome shotgun (WGS) entry which is preliminary data.</text>
</comment>
<evidence type="ECO:0000313" key="4">
    <source>
        <dbReference type="Proteomes" id="UP000784294"/>
    </source>
</evidence>
<dbReference type="Gene3D" id="1.10.8.270">
    <property type="entry name" value="putative rabgap domain of human tbc1 domain family member 14 like domains"/>
    <property type="match status" value="1"/>
</dbReference>
<organism evidence="3 4">
    <name type="scientific">Protopolystoma xenopodis</name>
    <dbReference type="NCBI Taxonomy" id="117903"/>
    <lineage>
        <taxon>Eukaryota</taxon>
        <taxon>Metazoa</taxon>
        <taxon>Spiralia</taxon>
        <taxon>Lophotrochozoa</taxon>
        <taxon>Platyhelminthes</taxon>
        <taxon>Monogenea</taxon>
        <taxon>Polyopisthocotylea</taxon>
        <taxon>Polystomatidea</taxon>
        <taxon>Polystomatidae</taxon>
        <taxon>Protopolystoma</taxon>
    </lineage>
</organism>
<keyword evidence="4" id="KW-1185">Reference proteome</keyword>
<protein>
    <recommendedName>
        <fullName evidence="2">Rab-GAP TBC domain-containing protein</fullName>
    </recommendedName>
</protein>
<keyword evidence="1" id="KW-0732">Signal</keyword>
<dbReference type="Pfam" id="PF00566">
    <property type="entry name" value="RabGAP-TBC"/>
    <property type="match status" value="1"/>
</dbReference>
<dbReference type="Proteomes" id="UP000784294">
    <property type="component" value="Unassembled WGS sequence"/>
</dbReference>
<dbReference type="PROSITE" id="PS50086">
    <property type="entry name" value="TBC_RABGAP"/>
    <property type="match status" value="1"/>
</dbReference>
<dbReference type="InterPro" id="IPR000195">
    <property type="entry name" value="Rab-GAP-TBC_dom"/>
</dbReference>
<proteinExistence type="predicted"/>
<dbReference type="SUPFAM" id="SSF47923">
    <property type="entry name" value="Ypt/Rab-GAP domain of gyp1p"/>
    <property type="match status" value="1"/>
</dbReference>
<dbReference type="AlphaFoldDB" id="A0A3S5BVD4"/>
<evidence type="ECO:0000256" key="1">
    <source>
        <dbReference type="SAM" id="SignalP"/>
    </source>
</evidence>
<dbReference type="InterPro" id="IPR035969">
    <property type="entry name" value="Rab-GAP_TBC_sf"/>
</dbReference>
<sequence length="78" mass="8925">MPNLLLDLQIVATLLLILEEEDTFWQMCCLLEDLLPASYYSSASLLGVQADQRVLLHLLPLHLPRLHALFQEHNVGQF</sequence>
<feature type="chain" id="PRO_5018546784" description="Rab-GAP TBC domain-containing protein" evidence="1">
    <location>
        <begin position="24"/>
        <end position="78"/>
    </location>
</feature>
<feature type="domain" description="Rab-GAP TBC" evidence="2">
    <location>
        <begin position="1"/>
        <end position="78"/>
    </location>
</feature>
<reference evidence="3" key="1">
    <citation type="submission" date="2018-11" db="EMBL/GenBank/DDBJ databases">
        <authorList>
            <consortium name="Pathogen Informatics"/>
        </authorList>
    </citation>
    <scope>NUCLEOTIDE SEQUENCE</scope>
</reference>
<gene>
    <name evidence="3" type="ORF">PXEA_LOCUS35292</name>
</gene>
<name>A0A3S5BVD4_9PLAT</name>